<evidence type="ECO:0000256" key="2">
    <source>
        <dbReference type="SAM" id="Phobius"/>
    </source>
</evidence>
<dbReference type="EMBL" id="PDUG01000002">
    <property type="protein sequence ID" value="PIC46550.1"/>
    <property type="molecule type" value="Genomic_DNA"/>
</dbReference>
<reference evidence="4" key="1">
    <citation type="submission" date="2017-10" db="EMBL/GenBank/DDBJ databases">
        <title>Rapid genome shrinkage in a self-fertile nematode reveals novel sperm competition proteins.</title>
        <authorList>
            <person name="Yin D."/>
            <person name="Schwarz E.M."/>
            <person name="Thomas C.G."/>
            <person name="Felde R.L."/>
            <person name="Korf I.F."/>
            <person name="Cutter A.D."/>
            <person name="Schartner C.M."/>
            <person name="Ralston E.J."/>
            <person name="Meyer B.J."/>
            <person name="Haag E.S."/>
        </authorList>
    </citation>
    <scope>NUCLEOTIDE SEQUENCE [LARGE SCALE GENOMIC DNA]</scope>
    <source>
        <strain evidence="4">JU1422</strain>
    </source>
</reference>
<gene>
    <name evidence="3" type="primary">Cnig_chr_II.g6204</name>
    <name evidence="3" type="ORF">B9Z55_006204</name>
</gene>
<evidence type="ECO:0000256" key="1">
    <source>
        <dbReference type="SAM" id="MobiDB-lite"/>
    </source>
</evidence>
<organism evidence="3 4">
    <name type="scientific">Caenorhabditis nigoni</name>
    <dbReference type="NCBI Taxonomy" id="1611254"/>
    <lineage>
        <taxon>Eukaryota</taxon>
        <taxon>Metazoa</taxon>
        <taxon>Ecdysozoa</taxon>
        <taxon>Nematoda</taxon>
        <taxon>Chromadorea</taxon>
        <taxon>Rhabditida</taxon>
        <taxon>Rhabditina</taxon>
        <taxon>Rhabditomorpha</taxon>
        <taxon>Rhabditoidea</taxon>
        <taxon>Rhabditidae</taxon>
        <taxon>Peloderinae</taxon>
        <taxon>Caenorhabditis</taxon>
    </lineage>
</organism>
<sequence length="131" mass="14909">MDWPRGHCFSVRGGARELHEQQQHKPLLDSSLSALSFFACLFLLHAHSIHYSVESLTTRKKRRRKTGRNGEEPPLHIMGLMNRISRLPSSSPSPSFSFPSRHSEVVNGAVVRFFFPRQLLMMGPQISGREV</sequence>
<accession>A0A2G5V481</accession>
<keyword evidence="2" id="KW-0812">Transmembrane</keyword>
<keyword evidence="4" id="KW-1185">Reference proteome</keyword>
<name>A0A2G5V481_9PELO</name>
<evidence type="ECO:0000313" key="3">
    <source>
        <dbReference type="EMBL" id="PIC46550.1"/>
    </source>
</evidence>
<feature type="compositionally biased region" description="Basic residues" evidence="1">
    <location>
        <begin position="58"/>
        <end position="67"/>
    </location>
</feature>
<feature type="transmembrane region" description="Helical" evidence="2">
    <location>
        <begin position="34"/>
        <end position="53"/>
    </location>
</feature>
<feature type="region of interest" description="Disordered" evidence="1">
    <location>
        <begin position="55"/>
        <end position="75"/>
    </location>
</feature>
<protein>
    <submittedName>
        <fullName evidence="3">Uncharacterized protein</fullName>
    </submittedName>
</protein>
<dbReference type="Proteomes" id="UP000230233">
    <property type="component" value="Chromosome II"/>
</dbReference>
<dbReference type="AlphaFoldDB" id="A0A2G5V481"/>
<comment type="caution">
    <text evidence="3">The sequence shown here is derived from an EMBL/GenBank/DDBJ whole genome shotgun (WGS) entry which is preliminary data.</text>
</comment>
<keyword evidence="2" id="KW-1133">Transmembrane helix</keyword>
<proteinExistence type="predicted"/>
<evidence type="ECO:0000313" key="4">
    <source>
        <dbReference type="Proteomes" id="UP000230233"/>
    </source>
</evidence>
<keyword evidence="2" id="KW-0472">Membrane</keyword>